<dbReference type="RefSeq" id="WP_034309504.1">
    <property type="nucleotide sequence ID" value="NZ_JFBM01000008.1"/>
</dbReference>
<name>A0A2P2FWB6_AMYLU</name>
<reference evidence="2 3" key="1">
    <citation type="journal article" date="2014" name="Genome Announc.">
        <title>Draft Genome Sequence of Amycolatopsis lurida NRRL 2430, Producer of the Glycopeptide Family Antibiotic Ristocetin.</title>
        <authorList>
            <person name="Kwun M.J."/>
            <person name="Hong H.J."/>
        </authorList>
    </citation>
    <scope>NUCLEOTIDE SEQUENCE [LARGE SCALE GENOMIC DNA]</scope>
    <source>
        <strain evidence="2 3">NRRL 2430</strain>
    </source>
</reference>
<protein>
    <submittedName>
        <fullName evidence="2">Uncharacterized protein</fullName>
    </submittedName>
</protein>
<gene>
    <name evidence="2" type="ORF">BB31_11635</name>
</gene>
<evidence type="ECO:0000256" key="1">
    <source>
        <dbReference type="SAM" id="MobiDB-lite"/>
    </source>
</evidence>
<sequence length="111" mass="11215">MTGQHHGPVDEPGLGARLAATARRFWKLLGAVAGGATGVGFASVLDAAGVDVSPSGAAGIALVLAAIGTWRAPRNTTDLAEWLGDLQAHVAAQGGDPDRLQNSLDDPPPRT</sequence>
<feature type="region of interest" description="Disordered" evidence="1">
    <location>
        <begin position="91"/>
        <end position="111"/>
    </location>
</feature>
<comment type="caution">
    <text evidence="2">The sequence shown here is derived from an EMBL/GenBank/DDBJ whole genome shotgun (WGS) entry which is preliminary data.</text>
</comment>
<dbReference type="AlphaFoldDB" id="A0A2P2FWB6"/>
<proteinExistence type="predicted"/>
<evidence type="ECO:0000313" key="2">
    <source>
        <dbReference type="EMBL" id="KFU81026.1"/>
    </source>
</evidence>
<accession>A0A2P2FWB6</accession>
<keyword evidence="3" id="KW-1185">Reference proteome</keyword>
<dbReference type="Proteomes" id="UP000256220">
    <property type="component" value="Unassembled WGS sequence"/>
</dbReference>
<organism evidence="2 3">
    <name type="scientific">Amycolatopsis lurida NRRL 2430</name>
    <dbReference type="NCBI Taxonomy" id="1460371"/>
    <lineage>
        <taxon>Bacteria</taxon>
        <taxon>Bacillati</taxon>
        <taxon>Actinomycetota</taxon>
        <taxon>Actinomycetes</taxon>
        <taxon>Pseudonocardiales</taxon>
        <taxon>Pseudonocardiaceae</taxon>
        <taxon>Amycolatopsis</taxon>
    </lineage>
</organism>
<evidence type="ECO:0000313" key="3">
    <source>
        <dbReference type="Proteomes" id="UP000256220"/>
    </source>
</evidence>
<dbReference type="EMBL" id="JFBM01000008">
    <property type="protein sequence ID" value="KFU81026.1"/>
    <property type="molecule type" value="Genomic_DNA"/>
</dbReference>